<evidence type="ECO:0000256" key="1">
    <source>
        <dbReference type="PROSITE-ProRule" id="PRU00409"/>
    </source>
</evidence>
<dbReference type="PROSITE" id="PS50975">
    <property type="entry name" value="ATP_GRASP"/>
    <property type="match status" value="1"/>
</dbReference>
<keyword evidence="4" id="KW-1185">Reference proteome</keyword>
<dbReference type="AlphaFoldDB" id="A0A6J5D3P2"/>
<dbReference type="RefSeq" id="WP_175225155.1">
    <property type="nucleotide sequence ID" value="NZ_JBHLTK010000103.1"/>
</dbReference>
<dbReference type="GO" id="GO:0046872">
    <property type="term" value="F:metal ion binding"/>
    <property type="evidence" value="ECO:0007669"/>
    <property type="project" value="InterPro"/>
</dbReference>
<evidence type="ECO:0000313" key="4">
    <source>
        <dbReference type="Proteomes" id="UP000494363"/>
    </source>
</evidence>
<dbReference type="InterPro" id="IPR003806">
    <property type="entry name" value="ATP-grasp_PylC-type"/>
</dbReference>
<dbReference type="InterPro" id="IPR011761">
    <property type="entry name" value="ATP-grasp"/>
</dbReference>
<dbReference type="GO" id="GO:0005524">
    <property type="term" value="F:ATP binding"/>
    <property type="evidence" value="ECO:0007669"/>
    <property type="project" value="UniProtKB-UniRule"/>
</dbReference>
<dbReference type="EMBL" id="CADIKH010000003">
    <property type="protein sequence ID" value="CAB3748940.1"/>
    <property type="molecule type" value="Genomic_DNA"/>
</dbReference>
<organism evidence="3 4">
    <name type="scientific">Paraburkholderia humisilvae</name>
    <dbReference type="NCBI Taxonomy" id="627669"/>
    <lineage>
        <taxon>Bacteria</taxon>
        <taxon>Pseudomonadati</taxon>
        <taxon>Pseudomonadota</taxon>
        <taxon>Betaproteobacteria</taxon>
        <taxon>Burkholderiales</taxon>
        <taxon>Burkholderiaceae</taxon>
        <taxon>Paraburkholderia</taxon>
    </lineage>
</organism>
<evidence type="ECO:0000313" key="3">
    <source>
        <dbReference type="EMBL" id="CAB3748940.1"/>
    </source>
</evidence>
<feature type="domain" description="ATP-grasp" evidence="2">
    <location>
        <begin position="109"/>
        <end position="313"/>
    </location>
</feature>
<dbReference type="Proteomes" id="UP000494363">
    <property type="component" value="Unassembled WGS sequence"/>
</dbReference>
<protein>
    <recommendedName>
        <fullName evidence="2">ATP-grasp domain-containing protein</fullName>
    </recommendedName>
</protein>
<accession>A0A6J5D3P2</accession>
<proteinExistence type="predicted"/>
<evidence type="ECO:0000259" key="2">
    <source>
        <dbReference type="PROSITE" id="PS50975"/>
    </source>
</evidence>
<dbReference type="Pfam" id="PF02655">
    <property type="entry name" value="ATP-grasp_3"/>
    <property type="match status" value="1"/>
</dbReference>
<keyword evidence="1" id="KW-0067">ATP-binding</keyword>
<dbReference type="SUPFAM" id="SSF56059">
    <property type="entry name" value="Glutathione synthetase ATP-binding domain-like"/>
    <property type="match status" value="1"/>
</dbReference>
<sequence>MLTVPRRPALRVSARPYARTYDIRVPFVAIAGLSARLFTESAGRARLNVAALDLFGDRDTRQRAKVWLDIGGAGLSVDRDKLFDALARAARLPRMLGLIAGGGLEPFARELHERPGLPRFIGNDLRAIAAVREPRRFFALLDALGIAYPEVTYTRPTDSRGWIGKHADGCGGTHIRAASDTDAAVPSPDYFQRVAAGRSMSALFIAAGGHAMTVGFAEQLSVAYGALPFVHAGSLGPIDLPPPVASRIDGMVREIVAKTGLTGMNSIDFLLDDDTVSVLEINPRPSSTAALHELASPAAWPHGLLACHIDACVKGRLPQPTGTAPQRCIAQRVAFAPHGFTVTQHVSDTLFAAPWCRDVPQPGVRIAAGEPVCTLIATAAAPALLTDELERQRARLIELIDTCHESHDDLTTRTG</sequence>
<reference evidence="3 4" key="1">
    <citation type="submission" date="2020-04" db="EMBL/GenBank/DDBJ databases">
        <authorList>
            <person name="De Canck E."/>
        </authorList>
    </citation>
    <scope>NUCLEOTIDE SEQUENCE [LARGE SCALE GENOMIC DNA]</scope>
    <source>
        <strain evidence="3 4">LMG 29542</strain>
    </source>
</reference>
<keyword evidence="1" id="KW-0547">Nucleotide-binding</keyword>
<dbReference type="InterPro" id="IPR016677">
    <property type="entry name" value="UCP016817_carboligase"/>
</dbReference>
<gene>
    <name evidence="3" type="ORF">LMG29542_00806</name>
</gene>
<dbReference type="Gene3D" id="3.30.470.20">
    <property type="entry name" value="ATP-grasp fold, B domain"/>
    <property type="match status" value="1"/>
</dbReference>
<name>A0A6J5D3P2_9BURK</name>
<dbReference type="PIRSF" id="PIRSF016817">
    <property type="entry name" value="UCP016817_carboligase"/>
    <property type="match status" value="1"/>
</dbReference>